<dbReference type="NCBIfam" id="TIGR04183">
    <property type="entry name" value="Por_Secre_tail"/>
    <property type="match status" value="1"/>
</dbReference>
<feature type="domain" description="Secretion system C-terminal sorting" evidence="1">
    <location>
        <begin position="255"/>
        <end position="331"/>
    </location>
</feature>
<dbReference type="EMBL" id="VSSQ01000630">
    <property type="protein sequence ID" value="MPL98802.1"/>
    <property type="molecule type" value="Genomic_DNA"/>
</dbReference>
<sequence>MDSVITDNRSDYPIEVVASTSGGDALISPAALNWTVTNPEICRIENGLVKALKNGKTIVTGQIDDVNDSILIVVEIPSDQSIIGDSMKINDWTLNASSFLNAQLNQANLPTGWNHGAAVNFVHAAGRSPFIKLTNQRPFFGLPDTIRFVMNIGDMAISRVLFYLRTNNDTKTISYEINSFEKNKDFNLDIPLNKIFNTTDRAIYPVWFDNANFYLDASNQVESKAYTLAIKNILLVYKDFVISGLNPVKTDKFSIFPNPVNNQILNLQLKEQKSQVLKTEVYNLSGQLLLSNHHGVYQGGAVTIPLKNLTPGLYLLKVHENERFSVAKFSIE</sequence>
<dbReference type="Pfam" id="PF18962">
    <property type="entry name" value="Por_Secre_tail"/>
    <property type="match status" value="1"/>
</dbReference>
<protein>
    <recommendedName>
        <fullName evidence="1">Secretion system C-terminal sorting domain-containing protein</fullName>
    </recommendedName>
</protein>
<gene>
    <name evidence="2" type="ORF">SDC9_45012</name>
</gene>
<name>A0A644W8A5_9ZZZZ</name>
<dbReference type="AlphaFoldDB" id="A0A644W8A5"/>
<organism evidence="2">
    <name type="scientific">bioreactor metagenome</name>
    <dbReference type="NCBI Taxonomy" id="1076179"/>
    <lineage>
        <taxon>unclassified sequences</taxon>
        <taxon>metagenomes</taxon>
        <taxon>ecological metagenomes</taxon>
    </lineage>
</organism>
<reference evidence="2" key="1">
    <citation type="submission" date="2019-08" db="EMBL/GenBank/DDBJ databases">
        <authorList>
            <person name="Kucharzyk K."/>
            <person name="Murdoch R.W."/>
            <person name="Higgins S."/>
            <person name="Loffler F."/>
        </authorList>
    </citation>
    <scope>NUCLEOTIDE SEQUENCE</scope>
</reference>
<dbReference type="InterPro" id="IPR026444">
    <property type="entry name" value="Secre_tail"/>
</dbReference>
<comment type="caution">
    <text evidence="2">The sequence shown here is derived from an EMBL/GenBank/DDBJ whole genome shotgun (WGS) entry which is preliminary data.</text>
</comment>
<evidence type="ECO:0000259" key="1">
    <source>
        <dbReference type="Pfam" id="PF18962"/>
    </source>
</evidence>
<proteinExistence type="predicted"/>
<dbReference type="Gene3D" id="2.60.40.1080">
    <property type="match status" value="1"/>
</dbReference>
<accession>A0A644W8A5</accession>
<evidence type="ECO:0000313" key="2">
    <source>
        <dbReference type="EMBL" id="MPL98802.1"/>
    </source>
</evidence>